<dbReference type="InterPro" id="IPR001841">
    <property type="entry name" value="Znf_RING"/>
</dbReference>
<accession>A0A7J6X3F7</accession>
<dbReference type="Pfam" id="PF13639">
    <property type="entry name" value="zf-RING_2"/>
    <property type="match status" value="1"/>
</dbReference>
<reference evidence="9 10" key="1">
    <citation type="submission" date="2020-06" db="EMBL/GenBank/DDBJ databases">
        <title>Transcriptomic and genomic resources for Thalictrum thalictroides and T. hernandezii: Facilitating candidate gene discovery in an emerging model plant lineage.</title>
        <authorList>
            <person name="Arias T."/>
            <person name="Riano-Pachon D.M."/>
            <person name="Di Stilio V.S."/>
        </authorList>
    </citation>
    <scope>NUCLEOTIDE SEQUENCE [LARGE SCALE GENOMIC DNA]</scope>
    <source>
        <strain evidence="10">cv. WT478/WT964</strain>
        <tissue evidence="9">Leaves</tissue>
    </source>
</reference>
<feature type="domain" description="RING-type" evidence="8">
    <location>
        <begin position="155"/>
        <end position="197"/>
    </location>
</feature>
<evidence type="ECO:0000256" key="4">
    <source>
        <dbReference type="ARBA" id="ARBA00022833"/>
    </source>
</evidence>
<evidence type="ECO:0000256" key="1">
    <source>
        <dbReference type="ARBA" id="ARBA00004370"/>
    </source>
</evidence>
<keyword evidence="4" id="KW-0862">Zinc</keyword>
<evidence type="ECO:0000256" key="7">
    <source>
        <dbReference type="SAM" id="Phobius"/>
    </source>
</evidence>
<evidence type="ECO:0000259" key="8">
    <source>
        <dbReference type="PROSITE" id="PS50089"/>
    </source>
</evidence>
<dbReference type="EMBL" id="JABWDY010005620">
    <property type="protein sequence ID" value="KAF5204286.1"/>
    <property type="molecule type" value="Genomic_DNA"/>
</dbReference>
<evidence type="ECO:0000313" key="10">
    <source>
        <dbReference type="Proteomes" id="UP000554482"/>
    </source>
</evidence>
<comment type="subcellular location">
    <subcellularLocation>
        <location evidence="1">Membrane</location>
    </subcellularLocation>
</comment>
<evidence type="ECO:0000256" key="5">
    <source>
        <dbReference type="ARBA" id="ARBA00023136"/>
    </source>
</evidence>
<dbReference type="Gene3D" id="3.30.40.10">
    <property type="entry name" value="Zinc/RING finger domain, C3HC4 (zinc finger)"/>
    <property type="match status" value="1"/>
</dbReference>
<dbReference type="InterPro" id="IPR013083">
    <property type="entry name" value="Znf_RING/FYVE/PHD"/>
</dbReference>
<dbReference type="OrthoDB" id="8062037at2759"/>
<keyword evidence="3 6" id="KW-0863">Zinc-finger</keyword>
<keyword evidence="7" id="KW-1133">Transmembrane helix</keyword>
<evidence type="ECO:0000256" key="6">
    <source>
        <dbReference type="PROSITE-ProRule" id="PRU00175"/>
    </source>
</evidence>
<dbReference type="GO" id="GO:0008270">
    <property type="term" value="F:zinc ion binding"/>
    <property type="evidence" value="ECO:0007669"/>
    <property type="project" value="UniProtKB-KW"/>
</dbReference>
<dbReference type="AlphaFoldDB" id="A0A7J6X3F7"/>
<keyword evidence="5 7" id="KW-0472">Membrane</keyword>
<dbReference type="Proteomes" id="UP000554482">
    <property type="component" value="Unassembled WGS sequence"/>
</dbReference>
<dbReference type="PANTHER" id="PTHR46151">
    <property type="entry name" value="NEP1-INTERACTING PROTEIN-LIKE 2"/>
    <property type="match status" value="1"/>
</dbReference>
<evidence type="ECO:0000256" key="2">
    <source>
        <dbReference type="ARBA" id="ARBA00022723"/>
    </source>
</evidence>
<sequence length="202" mass="22032">MMGEAGFVVNVLNKFVCAGLTCIFALGGAFVGAITGAITGQTTETGFIRGAGIGTLAGAILAIDLFESLVNGDSLSKIDIIGSLVNGKIFMEWVSPAMLKAYQWQIGAFETSYREISDIFDIDDTKGLSSNYIKKLPKFKFSSTKTMDQCGEDICSICLQDFNEDDSARRLPRCKHLFHLNCIDEWLVIQGSCPICREEVLC</sequence>
<keyword evidence="10" id="KW-1185">Reference proteome</keyword>
<proteinExistence type="predicted"/>
<evidence type="ECO:0000256" key="3">
    <source>
        <dbReference type="ARBA" id="ARBA00022771"/>
    </source>
</evidence>
<feature type="transmembrane region" description="Helical" evidence="7">
    <location>
        <begin position="12"/>
        <end position="34"/>
    </location>
</feature>
<protein>
    <submittedName>
        <fullName evidence="9">Nep1-interacting protein</fullName>
    </submittedName>
</protein>
<dbReference type="SUPFAM" id="SSF57850">
    <property type="entry name" value="RING/U-box"/>
    <property type="match status" value="1"/>
</dbReference>
<evidence type="ECO:0000313" key="9">
    <source>
        <dbReference type="EMBL" id="KAF5204286.1"/>
    </source>
</evidence>
<gene>
    <name evidence="9" type="ORF">FRX31_006126</name>
</gene>
<dbReference type="CDD" id="cd16461">
    <property type="entry name" value="RING-H2_EL5-like"/>
    <property type="match status" value="1"/>
</dbReference>
<organism evidence="9 10">
    <name type="scientific">Thalictrum thalictroides</name>
    <name type="common">Rue-anemone</name>
    <name type="synonym">Anemone thalictroides</name>
    <dbReference type="NCBI Taxonomy" id="46969"/>
    <lineage>
        <taxon>Eukaryota</taxon>
        <taxon>Viridiplantae</taxon>
        <taxon>Streptophyta</taxon>
        <taxon>Embryophyta</taxon>
        <taxon>Tracheophyta</taxon>
        <taxon>Spermatophyta</taxon>
        <taxon>Magnoliopsida</taxon>
        <taxon>Ranunculales</taxon>
        <taxon>Ranunculaceae</taxon>
        <taxon>Thalictroideae</taxon>
        <taxon>Thalictrum</taxon>
    </lineage>
</organism>
<feature type="transmembrane region" description="Helical" evidence="7">
    <location>
        <begin position="46"/>
        <end position="66"/>
    </location>
</feature>
<name>A0A7J6X3F7_THATH</name>
<keyword evidence="7" id="KW-0812">Transmembrane</keyword>
<dbReference type="SMART" id="SM00184">
    <property type="entry name" value="RING"/>
    <property type="match status" value="1"/>
</dbReference>
<dbReference type="GO" id="GO:0016020">
    <property type="term" value="C:membrane"/>
    <property type="evidence" value="ECO:0007669"/>
    <property type="project" value="UniProtKB-SubCell"/>
</dbReference>
<dbReference type="PROSITE" id="PS50089">
    <property type="entry name" value="ZF_RING_2"/>
    <property type="match status" value="1"/>
</dbReference>
<keyword evidence="2" id="KW-0479">Metal-binding</keyword>
<comment type="caution">
    <text evidence="9">The sequence shown here is derived from an EMBL/GenBank/DDBJ whole genome shotgun (WGS) entry which is preliminary data.</text>
</comment>
<dbReference type="PANTHER" id="PTHR46151:SF12">
    <property type="entry name" value="RING_U-BOX SUPERFAMILY PROTEIN"/>
    <property type="match status" value="1"/>
</dbReference>